<dbReference type="GO" id="GO:0006310">
    <property type="term" value="P:DNA recombination"/>
    <property type="evidence" value="ECO:0007669"/>
    <property type="project" value="UniProtKB-KW"/>
</dbReference>
<keyword evidence="1" id="KW-0378">Hydrolase</keyword>
<name>A0A3L6EML5_MAIZE</name>
<dbReference type="InterPro" id="IPR049163">
    <property type="entry name" value="Pif1-like_2B_dom"/>
</dbReference>
<organism evidence="7">
    <name type="scientific">Zea mays</name>
    <name type="common">Maize</name>
    <dbReference type="NCBI Taxonomy" id="4577"/>
    <lineage>
        <taxon>Eukaryota</taxon>
        <taxon>Viridiplantae</taxon>
        <taxon>Streptophyta</taxon>
        <taxon>Embryophyta</taxon>
        <taxon>Tracheophyta</taxon>
        <taxon>Spermatophyta</taxon>
        <taxon>Magnoliopsida</taxon>
        <taxon>Liliopsida</taxon>
        <taxon>Poales</taxon>
        <taxon>Poaceae</taxon>
        <taxon>PACMAD clade</taxon>
        <taxon>Panicoideae</taxon>
        <taxon>Andropogonodae</taxon>
        <taxon>Andropogoneae</taxon>
        <taxon>Tripsacinae</taxon>
        <taxon>Zea</taxon>
    </lineage>
</organism>
<dbReference type="GO" id="GO:0016192">
    <property type="term" value="P:vesicle-mediated transport"/>
    <property type="evidence" value="ECO:0007669"/>
    <property type="project" value="InterPro"/>
</dbReference>
<reference evidence="7" key="1">
    <citation type="journal article" date="2018" name="Nat. Genet.">
        <title>Extensive intraspecific gene order and gene structural variations between Mo17 and other maize genomes.</title>
        <authorList>
            <person name="Sun S."/>
            <person name="Zhou Y."/>
            <person name="Chen J."/>
            <person name="Shi J."/>
            <person name="Zhao H."/>
            <person name="Zhao H."/>
            <person name="Song W."/>
            <person name="Zhang M."/>
            <person name="Cui Y."/>
            <person name="Dong X."/>
            <person name="Liu H."/>
            <person name="Ma X."/>
            <person name="Jiao Y."/>
            <person name="Wang B."/>
            <person name="Wei X."/>
            <person name="Stein J.C."/>
            <person name="Glaubitz J.C."/>
            <person name="Lu F."/>
            <person name="Yu G."/>
            <person name="Liang C."/>
            <person name="Fengler K."/>
            <person name="Li B."/>
            <person name="Rafalski A."/>
            <person name="Schnable P.S."/>
            <person name="Ware D.H."/>
            <person name="Buckler E.S."/>
            <person name="Lai J."/>
        </authorList>
    </citation>
    <scope>NUCLEOTIDE SEQUENCE [LARGE SCALE GENOMIC DNA]</scope>
    <source>
        <tissue evidence="7">Seedling</tissue>
    </source>
</reference>
<dbReference type="InterPro" id="IPR025476">
    <property type="entry name" value="Helitron_helicase-like"/>
</dbReference>
<dbReference type="EC" id="5.6.2.3" evidence="1"/>
<sequence>MDRIGYNSGRTPFTDISNTIITGNQNESNSLGPIVDAKERKRQRDRERYAAMTVEEKNEKNRKRREARQRNKGLSIEPLSSREDVNTDQACEVVSFPDDCSTIDFTNLSTQDIAGGDEQVNLDAYDDSDWLHRNETFQANNIVTSRDLLTPGCVHETVDNIPKHTMKRAAYFSERYKNMTPVERESRRVRLRLYNKTPRRKDANKEGSRKRRALQGDTLNQESIAMEDPLYTPEVVRPTTYGIEPYGSSVTTCDWVIPEFVMTSFLPTSTQTKDVGSLDMSTEPLRHRHHVLSETRPATLGHRNQQFEDDIARNVATVTEDICDAMEEEDWTHPHPNAELHNNDDEIDEDIEIDGTQDESTATDLPDPYDKVYSNVPEETHMLKSVPNCGYCTAKKFEYEPPGFCCRGGKVELAPLETHPQLRRLWDSTDSDARHFRDNIRFFNGHFSFTSLYCCLDSMTTNVRDSGIYTFRAQGMMYHNIKSFGREGGAEHKHLELYFYDDDPNLEHRYRKCREECQQKDKDVIKQLIGILRENPYSEHLRSMGHVENLDDYRITLNLDQTLNQKTYNTPLTSEVAAVWIEGSERRGQFSKSVMLHGKDRSSHGIRSYHGCYDALSYPLFFPRGELGWHTNIPKIRPGIFNPILHGKRLFQQFAVDTYVKIESSRLDFIRKNQDRLRADLYQGLVDSMFDGDIRAEKVGKRTVLSPSFIGGPRDMRRRYMDAMALVWKFGKPDIFLTMTCNPNWDEIRTELLPGQTPQDRSDLVVRVFHAKLQELKHRLTKHDILGKVRAYVYVVEFQKRGLPHAHFLLIMQRKYKLTCPEQYDLLISAEIPDKKYPELRKMVIKHMMHGPCGSLNPICPCTKGRASCKNHYPRPFCDTTLQGKDSYPVYRRRDDGRKEKVRGFELDNRWVVPYNPYLLRLFNCHINVEACGSIKAVKYMFKYIYKGHDRASVVMRDASKADDDVDEIKQYRDARWVTPPEALWRIYGFELSQNSPPVMQLQLHLPNMHMVAFHERQMVERVVNRPDAIGAATTFCHNIGVLNMLQSMGKDIKTFLLPPIIDTYDDAIGTAREVYEEESIEAAVGDVALKDSLNEEQRVAYDKILSAVDTDQHGLFFVDGPGGTGKTYLYRVLLATLRSQGKIAVATATSGVAASIMPGGRTAHSRFKIPLTIDDGGLVSNMRAKNDPWFAEYLLRVGGGTEVTNSDGDIRLPDEVCVPYSGSDNDLDNLIDFVFPNLNENMSDSTYITSRAILSTRNDWVDMINAKMIDRFQGEHMLKIGCPVILLRNIDPANGLCNGTRLVVRGFQRNSIDAEIVLGQYAGKRIFLPRIPLCPSDDEMFPFQFKRKQFPIRFSFAMTVNKAQGQTIPNVGVYLPEPVFSHGQLYVALSRATARSNIKILAIPAVDGKKRPRKGVRKNPTLDCGTYTKNIVYKEFLYSSTNLCILLYCLQHELHMGAFKVGNITNENFFEIINGLRPANTAGCSSSTDAPNIPHGVMVGSCWRLSDIQIVYVTPVLLPVEATADPLDKLERKRVIVYSTKLPGPISLFHRCRMMGAYETDDPKKGDSLCMYSEGRDEPHGEEMLEQITDSSLYQHMGSTCQNGGCVREKKDDSCCGPLYLRGDGRFFGDKKEKKSNLGTAGASPPIYNSFMSMKDDIAEVLLEFKEYATEVNVDSVRKAVRAVWRCAIKLERAAKRCISVLLELIKIKVNYVVQEAIIVIKDIFRRYPNTYESIIATLCESRFVKVWTL</sequence>
<dbReference type="CDD" id="cd18809">
    <property type="entry name" value="SF1_C_RecD"/>
    <property type="match status" value="1"/>
</dbReference>
<dbReference type="GO" id="GO:0000723">
    <property type="term" value="P:telomere maintenance"/>
    <property type="evidence" value="ECO:0007669"/>
    <property type="project" value="InterPro"/>
</dbReference>
<evidence type="ECO:0000259" key="6">
    <source>
        <dbReference type="Pfam" id="PF21530"/>
    </source>
</evidence>
<proteinExistence type="inferred from homology"/>
<dbReference type="InterPro" id="IPR027417">
    <property type="entry name" value="P-loop_NTPase"/>
</dbReference>
<dbReference type="InterPro" id="IPR016024">
    <property type="entry name" value="ARM-type_fold"/>
</dbReference>
<accession>A0A3L6EML5</accession>
<keyword evidence="1" id="KW-0067">ATP-binding</keyword>
<dbReference type="InterPro" id="IPR002553">
    <property type="entry name" value="Clathrin/coatomer_adapt-like_N"/>
</dbReference>
<comment type="cofactor">
    <cofactor evidence="1">
        <name>Mg(2+)</name>
        <dbReference type="ChEBI" id="CHEBI:18420"/>
    </cofactor>
</comment>
<dbReference type="InterPro" id="IPR010285">
    <property type="entry name" value="DNA_helicase_pif1-like_DEAD"/>
</dbReference>
<dbReference type="EMBL" id="NCVQ01000006">
    <property type="protein sequence ID" value="PWZ21301.1"/>
    <property type="molecule type" value="Genomic_DNA"/>
</dbReference>
<feature type="compositionally biased region" description="Basic residues" evidence="2">
    <location>
        <begin position="60"/>
        <end position="71"/>
    </location>
</feature>
<keyword evidence="1" id="KW-0227">DNA damage</keyword>
<dbReference type="Proteomes" id="UP000251960">
    <property type="component" value="Chromosome 5"/>
</dbReference>
<evidence type="ECO:0000259" key="5">
    <source>
        <dbReference type="Pfam" id="PF14214"/>
    </source>
</evidence>
<dbReference type="Pfam" id="PF21530">
    <property type="entry name" value="Pif1_2B_dom"/>
    <property type="match status" value="1"/>
</dbReference>
<feature type="domain" description="Clathrin/coatomer adaptor adaptin-like N-terminal" evidence="3">
    <location>
        <begin position="1657"/>
        <end position="1742"/>
    </location>
</feature>
<feature type="domain" description="Helitron helicase-like" evidence="5">
    <location>
        <begin position="636"/>
        <end position="810"/>
    </location>
</feature>
<gene>
    <name evidence="7" type="primary">BETAC-AD_2</name>
    <name evidence="7" type="ORF">Zm00014a_009840</name>
</gene>
<keyword evidence="1" id="KW-0347">Helicase</keyword>
<feature type="compositionally biased region" description="Polar residues" evidence="2">
    <location>
        <begin position="8"/>
        <end position="31"/>
    </location>
</feature>
<dbReference type="SUPFAM" id="SSF52540">
    <property type="entry name" value="P-loop containing nucleoside triphosphate hydrolases"/>
    <property type="match status" value="2"/>
</dbReference>
<feature type="region of interest" description="Disordered" evidence="2">
    <location>
        <begin position="54"/>
        <end position="76"/>
    </location>
</feature>
<feature type="region of interest" description="Disordered" evidence="2">
    <location>
        <begin position="195"/>
        <end position="226"/>
    </location>
</feature>
<dbReference type="Gene3D" id="3.40.50.300">
    <property type="entry name" value="P-loop containing nucleotide triphosphate hydrolases"/>
    <property type="match status" value="2"/>
</dbReference>
<dbReference type="SUPFAM" id="SSF48371">
    <property type="entry name" value="ARM repeat"/>
    <property type="match status" value="1"/>
</dbReference>
<feature type="domain" description="DNA helicase Pif1-like 2B" evidence="6">
    <location>
        <begin position="1279"/>
        <end position="1308"/>
    </location>
</feature>
<dbReference type="FunFam" id="3.40.50.300:FF:002884">
    <property type="entry name" value="ATP-dependent DNA helicase"/>
    <property type="match status" value="1"/>
</dbReference>
<comment type="catalytic activity">
    <reaction evidence="1">
        <text>ATP + H2O = ADP + phosphate + H(+)</text>
        <dbReference type="Rhea" id="RHEA:13065"/>
        <dbReference type="ChEBI" id="CHEBI:15377"/>
        <dbReference type="ChEBI" id="CHEBI:15378"/>
        <dbReference type="ChEBI" id="CHEBI:30616"/>
        <dbReference type="ChEBI" id="CHEBI:43474"/>
        <dbReference type="ChEBI" id="CHEBI:456216"/>
        <dbReference type="EC" id="5.6.2.3"/>
    </reaction>
</comment>
<dbReference type="PANTHER" id="PTHR10492">
    <property type="match status" value="1"/>
</dbReference>
<comment type="similarity">
    <text evidence="1">Belongs to the helicase family.</text>
</comment>
<dbReference type="Pfam" id="PF01602">
    <property type="entry name" value="Adaptin_N"/>
    <property type="match status" value="1"/>
</dbReference>
<dbReference type="GO" id="GO:0006281">
    <property type="term" value="P:DNA repair"/>
    <property type="evidence" value="ECO:0007669"/>
    <property type="project" value="UniProtKB-KW"/>
</dbReference>
<feature type="region of interest" description="Disordered" evidence="2">
    <location>
        <begin position="1"/>
        <end position="34"/>
    </location>
</feature>
<evidence type="ECO:0000259" key="3">
    <source>
        <dbReference type="Pfam" id="PF01602"/>
    </source>
</evidence>
<keyword evidence="1" id="KW-0547">Nucleotide-binding</keyword>
<dbReference type="GO" id="GO:0006886">
    <property type="term" value="P:intracellular protein transport"/>
    <property type="evidence" value="ECO:0007669"/>
    <property type="project" value="InterPro"/>
</dbReference>
<dbReference type="GO" id="GO:0005524">
    <property type="term" value="F:ATP binding"/>
    <property type="evidence" value="ECO:0007669"/>
    <property type="project" value="UniProtKB-KW"/>
</dbReference>
<dbReference type="GO" id="GO:0016887">
    <property type="term" value="F:ATP hydrolysis activity"/>
    <property type="evidence" value="ECO:0007669"/>
    <property type="project" value="RHEA"/>
</dbReference>
<protein>
    <recommendedName>
        <fullName evidence="1">ATP-dependent DNA helicase</fullName>
        <ecNumber evidence="1">5.6.2.3</ecNumber>
    </recommendedName>
</protein>
<keyword evidence="1" id="KW-0233">DNA recombination</keyword>
<dbReference type="GO" id="GO:0030117">
    <property type="term" value="C:membrane coat"/>
    <property type="evidence" value="ECO:0007669"/>
    <property type="project" value="InterPro"/>
</dbReference>
<feature type="domain" description="DNA helicase Pif1-like DEAD-box helicase" evidence="4">
    <location>
        <begin position="1094"/>
        <end position="1182"/>
    </location>
</feature>
<dbReference type="GO" id="GO:0043139">
    <property type="term" value="F:5'-3' DNA helicase activity"/>
    <property type="evidence" value="ECO:0007669"/>
    <property type="project" value="UniProtKB-EC"/>
</dbReference>
<dbReference type="InterPro" id="IPR011989">
    <property type="entry name" value="ARM-like"/>
</dbReference>
<evidence type="ECO:0000313" key="7">
    <source>
        <dbReference type="EMBL" id="PWZ21301.1"/>
    </source>
</evidence>
<dbReference type="Gene3D" id="1.25.10.10">
    <property type="entry name" value="Leucine-rich Repeat Variant"/>
    <property type="match status" value="1"/>
</dbReference>
<keyword evidence="1" id="KW-0234">DNA repair</keyword>
<comment type="caution">
    <text evidence="7">The sequence shown here is derived from an EMBL/GenBank/DDBJ whole genome shotgun (WGS) entry which is preliminary data.</text>
</comment>
<evidence type="ECO:0000259" key="4">
    <source>
        <dbReference type="Pfam" id="PF05970"/>
    </source>
</evidence>
<dbReference type="PANTHER" id="PTHR10492:SF72">
    <property type="entry name" value="ATP-DEPENDENT DNA HELICASE"/>
    <property type="match status" value="1"/>
</dbReference>
<dbReference type="Pfam" id="PF05970">
    <property type="entry name" value="PIF1"/>
    <property type="match status" value="1"/>
</dbReference>
<evidence type="ECO:0000256" key="2">
    <source>
        <dbReference type="SAM" id="MobiDB-lite"/>
    </source>
</evidence>
<evidence type="ECO:0000256" key="1">
    <source>
        <dbReference type="RuleBase" id="RU363044"/>
    </source>
</evidence>
<dbReference type="Pfam" id="PF14214">
    <property type="entry name" value="Helitron_like_N"/>
    <property type="match status" value="1"/>
</dbReference>